<protein>
    <submittedName>
        <fullName evidence="1">Uncharacterized protein</fullName>
    </submittedName>
</protein>
<sequence>MNMIEKHTKLYNYAGSKEIKNAVANYPIGIQIQSKQDINNWIYSTNQGIDNSGFIICTFVIDLEGYLCIADRHSEHVACSGGNPVFSAGEIFFVPNKNEYEIAEISNQSTGFCPEPDSWFSVSQALDRIPLNHPGEFTMNFIFRRCVKCGLLNLVKENLFVCADCNTELPKNWNCNLP</sequence>
<organism evidence="1 2">
    <name type="scientific">Hyella patelloides LEGE 07179</name>
    <dbReference type="NCBI Taxonomy" id="945734"/>
    <lineage>
        <taxon>Bacteria</taxon>
        <taxon>Bacillati</taxon>
        <taxon>Cyanobacteriota</taxon>
        <taxon>Cyanophyceae</taxon>
        <taxon>Pleurocapsales</taxon>
        <taxon>Hyellaceae</taxon>
        <taxon>Hyella</taxon>
    </lineage>
</organism>
<dbReference type="Proteomes" id="UP000320055">
    <property type="component" value="Unassembled WGS sequence"/>
</dbReference>
<evidence type="ECO:0000313" key="1">
    <source>
        <dbReference type="EMBL" id="VEP18926.1"/>
    </source>
</evidence>
<keyword evidence="2" id="KW-1185">Reference proteome</keyword>
<reference evidence="1 2" key="1">
    <citation type="submission" date="2019-01" db="EMBL/GenBank/DDBJ databases">
        <authorList>
            <person name="Brito A."/>
        </authorList>
    </citation>
    <scope>NUCLEOTIDE SEQUENCE [LARGE SCALE GENOMIC DNA]</scope>
    <source>
        <strain evidence="1">1</strain>
    </source>
</reference>
<gene>
    <name evidence="1" type="ORF">H1P_960017</name>
</gene>
<dbReference type="AlphaFoldDB" id="A0A563W5G5"/>
<evidence type="ECO:0000313" key="2">
    <source>
        <dbReference type="Proteomes" id="UP000320055"/>
    </source>
</evidence>
<proteinExistence type="predicted"/>
<accession>A0A563W5G5</accession>
<name>A0A563W5G5_9CYAN</name>
<dbReference type="EMBL" id="CAACVJ010000705">
    <property type="protein sequence ID" value="VEP18926.1"/>
    <property type="molecule type" value="Genomic_DNA"/>
</dbReference>